<protein>
    <recommendedName>
        <fullName evidence="4">DUF5666 domain-containing protein</fullName>
    </recommendedName>
</protein>
<feature type="transmembrane region" description="Helical" evidence="1">
    <location>
        <begin position="12"/>
        <end position="29"/>
    </location>
</feature>
<keyword evidence="1" id="KW-0472">Membrane</keyword>
<proteinExistence type="predicted"/>
<evidence type="ECO:0008006" key="4">
    <source>
        <dbReference type="Google" id="ProtNLM"/>
    </source>
</evidence>
<keyword evidence="1" id="KW-1133">Transmembrane helix</keyword>
<reference evidence="2 3" key="1">
    <citation type="journal article" date="2016" name="Nat. Commun.">
        <title>Thousands of microbial genomes shed light on interconnected biogeochemical processes in an aquifer system.</title>
        <authorList>
            <person name="Anantharaman K."/>
            <person name="Brown C.T."/>
            <person name="Hug L.A."/>
            <person name="Sharon I."/>
            <person name="Castelle C.J."/>
            <person name="Probst A.J."/>
            <person name="Thomas B.C."/>
            <person name="Singh A."/>
            <person name="Wilkins M.J."/>
            <person name="Karaoz U."/>
            <person name="Brodie E.L."/>
            <person name="Williams K.H."/>
            <person name="Hubbard S.S."/>
            <person name="Banfield J.F."/>
        </authorList>
    </citation>
    <scope>NUCLEOTIDE SEQUENCE [LARGE SCALE GENOMIC DNA]</scope>
</reference>
<dbReference type="AlphaFoldDB" id="A0A1F6FXF5"/>
<accession>A0A1F6FXF5</accession>
<organism evidence="2 3">
    <name type="scientific">Candidatus Kuenenbacteria bacterium RIFCSPLOWO2_02_FULL_42_16</name>
    <dbReference type="NCBI Taxonomy" id="1798564"/>
    <lineage>
        <taxon>Bacteria</taxon>
        <taxon>Candidatus Kueneniibacteriota</taxon>
    </lineage>
</organism>
<evidence type="ECO:0000313" key="2">
    <source>
        <dbReference type="EMBL" id="OGG90524.1"/>
    </source>
</evidence>
<dbReference type="Proteomes" id="UP000177998">
    <property type="component" value="Unassembled WGS sequence"/>
</dbReference>
<dbReference type="EMBL" id="MFMZ01000041">
    <property type="protein sequence ID" value="OGG90524.1"/>
    <property type="molecule type" value="Genomic_DNA"/>
</dbReference>
<evidence type="ECO:0000313" key="3">
    <source>
        <dbReference type="Proteomes" id="UP000177998"/>
    </source>
</evidence>
<sequence length="167" mass="18371">MDFNKFFQSKTFAAAVFVLAIVILLLLAFKAGMIVGTKKADFSCHWSDNYHRNFGGPKEGFFRGLGDRDFMEANGIVGQIIKIEGGNLVIKGKNNVEKIILVNAETVINRLRGTITLADLKIDDVIVTIGEPNEFGQITAKLIRVLPPTPQIQAPFGNFSVPPPHVF</sequence>
<dbReference type="STRING" id="1798564.A3H55_03045"/>
<gene>
    <name evidence="2" type="ORF">A3H55_03045</name>
</gene>
<name>A0A1F6FXF5_9BACT</name>
<keyword evidence="1" id="KW-0812">Transmembrane</keyword>
<evidence type="ECO:0000256" key="1">
    <source>
        <dbReference type="SAM" id="Phobius"/>
    </source>
</evidence>
<comment type="caution">
    <text evidence="2">The sequence shown here is derived from an EMBL/GenBank/DDBJ whole genome shotgun (WGS) entry which is preliminary data.</text>
</comment>